<dbReference type="Proteomes" id="UP001589628">
    <property type="component" value="Unassembled WGS sequence"/>
</dbReference>
<evidence type="ECO:0000313" key="3">
    <source>
        <dbReference type="EMBL" id="MFB9888033.1"/>
    </source>
</evidence>
<dbReference type="EMBL" id="JBHLZN010000008">
    <property type="protein sequence ID" value="MFB9888033.1"/>
    <property type="molecule type" value="Genomic_DNA"/>
</dbReference>
<comment type="caution">
    <text evidence="3">The sequence shown here is derived from an EMBL/GenBank/DDBJ whole genome shotgun (WGS) entry which is preliminary data.</text>
</comment>
<evidence type="ECO:0000256" key="1">
    <source>
        <dbReference type="SAM" id="SignalP"/>
    </source>
</evidence>
<sequence>MRLSIRPAMARGLATLMGFAALLPLSSQGQDTSVDCQNAITTMQINQCAGLELEHAQTQLSQYLQASLRHHGEDAELVQAIERSQRDWQAYMTAHCDAVYTQWREGTIRGLMTLSCQTELTKQRTHQLWAYFLTYMDSTPPVLPEPS</sequence>
<dbReference type="Pfam" id="PF07007">
    <property type="entry name" value="LprI"/>
    <property type="match status" value="1"/>
</dbReference>
<dbReference type="Gene3D" id="1.20.1270.180">
    <property type="match status" value="1"/>
</dbReference>
<proteinExistence type="predicted"/>
<organism evidence="3 4">
    <name type="scientific">Balneatrix alpica</name>
    <dbReference type="NCBI Taxonomy" id="75684"/>
    <lineage>
        <taxon>Bacteria</taxon>
        <taxon>Pseudomonadati</taxon>
        <taxon>Pseudomonadota</taxon>
        <taxon>Gammaproteobacteria</taxon>
        <taxon>Oceanospirillales</taxon>
        <taxon>Balneatrichaceae</taxon>
        <taxon>Balneatrix</taxon>
    </lineage>
</organism>
<dbReference type="RefSeq" id="WP_245593676.1">
    <property type="nucleotide sequence ID" value="NZ_JBHLZN010000008.1"/>
</dbReference>
<protein>
    <submittedName>
        <fullName evidence="3">Lysozyme inhibitor LprI family protein</fullName>
    </submittedName>
</protein>
<dbReference type="InterPro" id="IPR009739">
    <property type="entry name" value="LprI-like_N"/>
</dbReference>
<feature type="domain" description="Lysozyme inhibitor LprI-like N-terminal" evidence="2">
    <location>
        <begin position="37"/>
        <end position="128"/>
    </location>
</feature>
<feature type="signal peptide" evidence="1">
    <location>
        <begin position="1"/>
        <end position="29"/>
    </location>
</feature>
<feature type="chain" id="PRO_5047538168" evidence="1">
    <location>
        <begin position="30"/>
        <end position="147"/>
    </location>
</feature>
<keyword evidence="1" id="KW-0732">Signal</keyword>
<name>A0ABV5ZFG3_9GAMM</name>
<evidence type="ECO:0000313" key="4">
    <source>
        <dbReference type="Proteomes" id="UP001589628"/>
    </source>
</evidence>
<reference evidence="3 4" key="1">
    <citation type="submission" date="2024-09" db="EMBL/GenBank/DDBJ databases">
        <authorList>
            <person name="Sun Q."/>
            <person name="Mori K."/>
        </authorList>
    </citation>
    <scope>NUCLEOTIDE SEQUENCE [LARGE SCALE GENOMIC DNA]</scope>
    <source>
        <strain evidence="3 4">ATCC 51285</strain>
    </source>
</reference>
<gene>
    <name evidence="3" type="ORF">ACFFLH_16580</name>
</gene>
<accession>A0ABV5ZFG3</accession>
<evidence type="ECO:0000259" key="2">
    <source>
        <dbReference type="Pfam" id="PF07007"/>
    </source>
</evidence>
<keyword evidence="4" id="KW-1185">Reference proteome</keyword>